<dbReference type="Proteomes" id="UP000027180">
    <property type="component" value="Plasmid pRetIE4771b"/>
</dbReference>
<dbReference type="EMBL" id="CP006988">
    <property type="protein sequence ID" value="AIC30013.1"/>
    <property type="molecule type" value="Genomic_DNA"/>
</dbReference>
<evidence type="ECO:0000313" key="1">
    <source>
        <dbReference type="EMBL" id="AIC30013.1"/>
    </source>
</evidence>
<dbReference type="KEGG" id="rei:IE4771_PB00285"/>
<dbReference type="HOGENOM" id="CLU_2370786_0_0_5"/>
<reference evidence="1 2" key="1">
    <citation type="submission" date="2013-12" db="EMBL/GenBank/DDBJ databases">
        <title>Complete genome sequence of Rhizobium etli bv. mimosae IE4771.</title>
        <authorList>
            <person name="Bustos P."/>
            <person name="Santamaria R.I."/>
            <person name="Lozano L."/>
            <person name="Ormeno-Orrillo E."/>
            <person name="Rogel M.A."/>
            <person name="Romero D."/>
            <person name="Cevallos M.A."/>
            <person name="Martinez-Romero E."/>
            <person name="Gonzalez V."/>
        </authorList>
    </citation>
    <scope>NUCLEOTIDE SEQUENCE [LARGE SCALE GENOMIC DNA]</scope>
    <source>
        <strain evidence="1 2">IE4771</strain>
        <plasmid evidence="2">Plasmid pRetIE4771b</plasmid>
    </source>
</reference>
<dbReference type="Gene3D" id="3.40.50.1010">
    <property type="entry name" value="5'-nuclease"/>
    <property type="match status" value="1"/>
</dbReference>
<name>A0A060I4I9_RHIET</name>
<proteinExistence type="predicted"/>
<geneLocation type="plasmid" evidence="1 2">
    <name>pRetIE4771b</name>
</geneLocation>
<sequence length="95" mass="10837">MGSRSVVIPWILIYKAEYGINQAKRTNSAKALFVAEWFEEFLQQSLIILDMTAEAARTLGRMAACPPLRHFFETQPGRRMNGSSCRPARWGDRAF</sequence>
<organism evidence="1 2">
    <name type="scientific">Rhizobium etli bv. mimosae str. IE4771</name>
    <dbReference type="NCBI Taxonomy" id="1432050"/>
    <lineage>
        <taxon>Bacteria</taxon>
        <taxon>Pseudomonadati</taxon>
        <taxon>Pseudomonadota</taxon>
        <taxon>Alphaproteobacteria</taxon>
        <taxon>Hyphomicrobiales</taxon>
        <taxon>Rhizobiaceae</taxon>
        <taxon>Rhizobium/Agrobacterium group</taxon>
        <taxon>Rhizobium</taxon>
    </lineage>
</organism>
<evidence type="ECO:0000313" key="2">
    <source>
        <dbReference type="Proteomes" id="UP000027180"/>
    </source>
</evidence>
<protein>
    <submittedName>
        <fullName evidence="1">Uncharacterized protein</fullName>
    </submittedName>
</protein>
<dbReference type="AlphaFoldDB" id="A0A060I4I9"/>
<gene>
    <name evidence="1" type="ORF">IE4771_PB00285</name>
</gene>
<dbReference type="OrthoDB" id="7161000at2"/>
<accession>A0A060I4I9</accession>
<keyword evidence="1" id="KW-0614">Plasmid</keyword>